<name>A0A0J8QHA0_COCIT</name>
<gene>
    <name evidence="1" type="ORF">CISG_00162</name>
</gene>
<dbReference type="EMBL" id="DS268118">
    <property type="protein sequence ID" value="KMU71851.1"/>
    <property type="molecule type" value="Genomic_DNA"/>
</dbReference>
<protein>
    <submittedName>
        <fullName evidence="1">Uncharacterized protein</fullName>
    </submittedName>
</protein>
<organism evidence="1 2">
    <name type="scientific">Coccidioides immitis RMSCC 3703</name>
    <dbReference type="NCBI Taxonomy" id="454286"/>
    <lineage>
        <taxon>Eukaryota</taxon>
        <taxon>Fungi</taxon>
        <taxon>Dikarya</taxon>
        <taxon>Ascomycota</taxon>
        <taxon>Pezizomycotina</taxon>
        <taxon>Eurotiomycetes</taxon>
        <taxon>Eurotiomycetidae</taxon>
        <taxon>Onygenales</taxon>
        <taxon>Onygenaceae</taxon>
        <taxon>Coccidioides</taxon>
    </lineage>
</organism>
<proteinExistence type="predicted"/>
<dbReference type="AlphaFoldDB" id="A0A0J8QHA0"/>
<accession>A0A0J8QHA0</accession>
<sequence>MPLRSAREALMISGARQMSERHEGQTKRPIATEAVMVILRAQQRLGLQGEELLRNLATTRRELSWHIPPLMRYRLDKSATRLDDDMAEKQTVGVRQQR</sequence>
<evidence type="ECO:0000313" key="2">
    <source>
        <dbReference type="Proteomes" id="UP000054559"/>
    </source>
</evidence>
<dbReference type="Proteomes" id="UP000054559">
    <property type="component" value="Unassembled WGS sequence"/>
</dbReference>
<reference evidence="2" key="1">
    <citation type="journal article" date="2010" name="Genome Res.">
        <title>Population genomic sequencing of Coccidioides fungi reveals recent hybridization and transposon control.</title>
        <authorList>
            <person name="Neafsey D.E."/>
            <person name="Barker B.M."/>
            <person name="Sharpton T.J."/>
            <person name="Stajich J.E."/>
            <person name="Park D.J."/>
            <person name="Whiston E."/>
            <person name="Hung C.-Y."/>
            <person name="McMahan C."/>
            <person name="White J."/>
            <person name="Sykes S."/>
            <person name="Heiman D."/>
            <person name="Young S."/>
            <person name="Zeng Q."/>
            <person name="Abouelleil A."/>
            <person name="Aftuck L."/>
            <person name="Bessette D."/>
            <person name="Brown A."/>
            <person name="FitzGerald M."/>
            <person name="Lui A."/>
            <person name="Macdonald J.P."/>
            <person name="Priest M."/>
            <person name="Orbach M.J."/>
            <person name="Galgiani J.N."/>
            <person name="Kirkland T.N."/>
            <person name="Cole G.T."/>
            <person name="Birren B.W."/>
            <person name="Henn M.R."/>
            <person name="Taylor J.W."/>
            <person name="Rounsley S.D."/>
        </authorList>
    </citation>
    <scope>NUCLEOTIDE SEQUENCE [LARGE SCALE GENOMIC DNA]</scope>
    <source>
        <strain evidence="2">RMSCC 3703</strain>
    </source>
</reference>
<evidence type="ECO:0000313" key="1">
    <source>
        <dbReference type="EMBL" id="KMU71851.1"/>
    </source>
</evidence>